<gene>
    <name evidence="2" type="ORF">SLS63_002920</name>
</gene>
<name>A0ABR1PI37_DIAER</name>
<accession>A0ABR1PI37</accession>
<protein>
    <submittedName>
        <fullName evidence="2">Uncharacterized protein</fullName>
    </submittedName>
</protein>
<sequence length="586" mass="66436">MARPSRRGPEALEGPYDPLTGEKKSQRPFEFPSPPALRLCQPQELARLKVPNDVPVQVLERMRHRRGHKRYVDYPSRLFHLRPQSDLRMTDDLDWEKAFLWQKVSRQHCEASWIQEFPCPALDLPLEDFPGEILRWGLSMRARKKTSRELLDSAAAVLNAAGRDPWEPTPVSEEPWRNVKVMALNIIRRLERQNNREAAVMAARVREHQKARDDYQSFFRFRDSDRKPFGMGFRGSRDVLLLDDEYLTDFLNRAGQRGTLGQRKRSDAKLVSFLNSIDAGKVTTVAVSARTFRDRKTRTYLCYAIVRTFPNLQRLLLTSIGTADLERELITYQFAQFGHIRDLADREVRENGGSSFIARPDEDPAALFDVGNMSPELLKATGAYADGSGRALDGDPARTPLVAYGVAAGLLHDPAAQARDDDPVDPPLVNDVQFFLSAAFQVFMRRREAASQATRADTLSKLNGQPTRLPRPVRGLPGSAQPVARLYRRTEVIPEGFVEWAWEHLAKLRRRAVWDEDASETDPESEASLPAAEVGPVDREYARAEPFLLVYNRDSFDRNVQSGWAGFSPGVDVSHLGNLGHSDRIR</sequence>
<dbReference type="EMBL" id="JAKNSF020000008">
    <property type="protein sequence ID" value="KAK7737129.1"/>
    <property type="molecule type" value="Genomic_DNA"/>
</dbReference>
<evidence type="ECO:0000313" key="2">
    <source>
        <dbReference type="EMBL" id="KAK7737129.1"/>
    </source>
</evidence>
<proteinExistence type="predicted"/>
<evidence type="ECO:0000313" key="3">
    <source>
        <dbReference type="Proteomes" id="UP001430848"/>
    </source>
</evidence>
<dbReference type="Proteomes" id="UP001430848">
    <property type="component" value="Unassembled WGS sequence"/>
</dbReference>
<reference evidence="2 3" key="1">
    <citation type="submission" date="2024-02" db="EMBL/GenBank/DDBJ databases">
        <title>De novo assembly and annotation of 12 fungi associated with fruit tree decline syndrome in Ontario, Canada.</title>
        <authorList>
            <person name="Sulman M."/>
            <person name="Ellouze W."/>
            <person name="Ilyukhin E."/>
        </authorList>
    </citation>
    <scope>NUCLEOTIDE SEQUENCE [LARGE SCALE GENOMIC DNA]</scope>
    <source>
        <strain evidence="2 3">M169</strain>
    </source>
</reference>
<feature type="region of interest" description="Disordered" evidence="1">
    <location>
        <begin position="1"/>
        <end position="33"/>
    </location>
</feature>
<comment type="caution">
    <text evidence="2">The sequence shown here is derived from an EMBL/GenBank/DDBJ whole genome shotgun (WGS) entry which is preliminary data.</text>
</comment>
<keyword evidence="3" id="KW-1185">Reference proteome</keyword>
<evidence type="ECO:0000256" key="1">
    <source>
        <dbReference type="SAM" id="MobiDB-lite"/>
    </source>
</evidence>
<organism evidence="2 3">
    <name type="scientific">Diaporthe eres</name>
    <name type="common">Phomopsis oblonga</name>
    <dbReference type="NCBI Taxonomy" id="83184"/>
    <lineage>
        <taxon>Eukaryota</taxon>
        <taxon>Fungi</taxon>
        <taxon>Dikarya</taxon>
        <taxon>Ascomycota</taxon>
        <taxon>Pezizomycotina</taxon>
        <taxon>Sordariomycetes</taxon>
        <taxon>Sordariomycetidae</taxon>
        <taxon>Diaporthales</taxon>
        <taxon>Diaporthaceae</taxon>
        <taxon>Diaporthe</taxon>
        <taxon>Diaporthe eres species complex</taxon>
    </lineage>
</organism>